<organism evidence="2 3">
    <name type="scientific">Lophiostoma macrostomum CBS 122681</name>
    <dbReference type="NCBI Taxonomy" id="1314788"/>
    <lineage>
        <taxon>Eukaryota</taxon>
        <taxon>Fungi</taxon>
        <taxon>Dikarya</taxon>
        <taxon>Ascomycota</taxon>
        <taxon>Pezizomycotina</taxon>
        <taxon>Dothideomycetes</taxon>
        <taxon>Pleosporomycetidae</taxon>
        <taxon>Pleosporales</taxon>
        <taxon>Lophiostomataceae</taxon>
        <taxon>Lophiostoma</taxon>
    </lineage>
</organism>
<protein>
    <submittedName>
        <fullName evidence="2">Uncharacterized protein</fullName>
    </submittedName>
</protein>
<dbReference type="AlphaFoldDB" id="A0A6A6SWG4"/>
<feature type="region of interest" description="Disordered" evidence="1">
    <location>
        <begin position="68"/>
        <end position="132"/>
    </location>
</feature>
<dbReference type="EMBL" id="MU004411">
    <property type="protein sequence ID" value="KAF2652039.1"/>
    <property type="molecule type" value="Genomic_DNA"/>
</dbReference>
<name>A0A6A6SWG4_9PLEO</name>
<feature type="compositionally biased region" description="Basic and acidic residues" evidence="1">
    <location>
        <begin position="1"/>
        <end position="25"/>
    </location>
</feature>
<evidence type="ECO:0000313" key="3">
    <source>
        <dbReference type="Proteomes" id="UP000799324"/>
    </source>
</evidence>
<proteinExistence type="predicted"/>
<evidence type="ECO:0000313" key="2">
    <source>
        <dbReference type="EMBL" id="KAF2652039.1"/>
    </source>
</evidence>
<feature type="compositionally biased region" description="Polar residues" evidence="1">
    <location>
        <begin position="82"/>
        <end position="91"/>
    </location>
</feature>
<dbReference type="Proteomes" id="UP000799324">
    <property type="component" value="Unassembled WGS sequence"/>
</dbReference>
<evidence type="ECO:0000256" key="1">
    <source>
        <dbReference type="SAM" id="MobiDB-lite"/>
    </source>
</evidence>
<feature type="compositionally biased region" description="Basic and acidic residues" evidence="1">
    <location>
        <begin position="112"/>
        <end position="122"/>
    </location>
</feature>
<gene>
    <name evidence="2" type="ORF">K491DRAFT_719296</name>
</gene>
<feature type="region of interest" description="Disordered" evidence="1">
    <location>
        <begin position="1"/>
        <end position="27"/>
    </location>
</feature>
<feature type="compositionally biased region" description="Basic residues" evidence="1">
    <location>
        <begin position="123"/>
        <end position="132"/>
    </location>
</feature>
<accession>A0A6A6SWG4</accession>
<reference evidence="2" key="1">
    <citation type="journal article" date="2020" name="Stud. Mycol.">
        <title>101 Dothideomycetes genomes: a test case for predicting lifestyles and emergence of pathogens.</title>
        <authorList>
            <person name="Haridas S."/>
            <person name="Albert R."/>
            <person name="Binder M."/>
            <person name="Bloem J."/>
            <person name="Labutti K."/>
            <person name="Salamov A."/>
            <person name="Andreopoulos B."/>
            <person name="Baker S."/>
            <person name="Barry K."/>
            <person name="Bills G."/>
            <person name="Bluhm B."/>
            <person name="Cannon C."/>
            <person name="Castanera R."/>
            <person name="Culley D."/>
            <person name="Daum C."/>
            <person name="Ezra D."/>
            <person name="Gonzalez J."/>
            <person name="Henrissat B."/>
            <person name="Kuo A."/>
            <person name="Liang C."/>
            <person name="Lipzen A."/>
            <person name="Lutzoni F."/>
            <person name="Magnuson J."/>
            <person name="Mondo S."/>
            <person name="Nolan M."/>
            <person name="Ohm R."/>
            <person name="Pangilinan J."/>
            <person name="Park H.-J."/>
            <person name="Ramirez L."/>
            <person name="Alfaro M."/>
            <person name="Sun H."/>
            <person name="Tritt A."/>
            <person name="Yoshinaga Y."/>
            <person name="Zwiers L.-H."/>
            <person name="Turgeon B."/>
            <person name="Goodwin S."/>
            <person name="Spatafora J."/>
            <person name="Crous P."/>
            <person name="Grigoriev I."/>
        </authorList>
    </citation>
    <scope>NUCLEOTIDE SEQUENCE</scope>
    <source>
        <strain evidence="2">CBS 122681</strain>
    </source>
</reference>
<keyword evidence="3" id="KW-1185">Reference proteome</keyword>
<sequence>MNRNDRNGFLRKDPSQARKNKELVDWKNVSEQNGEPFLRKVLSIGDLVNVSSRRSSSHINTSIKDYLGGTTRACDEPRQDNPRTSPASEQNAIDADDLQERRCCSSAPSPEPRQHVDSNAHEKLKKPRFRHLMGRVRHLGGDKKKAMEDLFSDFHELGREHGRREHGAEKSNA</sequence>